<dbReference type="InterPro" id="IPR051170">
    <property type="entry name" value="Neural/epithelial_adhesion"/>
</dbReference>
<evidence type="ECO:0000313" key="13">
    <source>
        <dbReference type="Proteomes" id="UP001233172"/>
    </source>
</evidence>
<reference evidence="12" key="1">
    <citation type="journal article" date="2023" name="PLoS Negl. Trop. Dis.">
        <title>A genome sequence for Biomphalaria pfeifferi, the major vector snail for the human-infecting parasite Schistosoma mansoni.</title>
        <authorList>
            <person name="Bu L."/>
            <person name="Lu L."/>
            <person name="Laidemitt M.R."/>
            <person name="Zhang S.M."/>
            <person name="Mutuku M."/>
            <person name="Mkoji G."/>
            <person name="Steinauer M."/>
            <person name="Loker E.S."/>
        </authorList>
    </citation>
    <scope>NUCLEOTIDE SEQUENCE</scope>
    <source>
        <strain evidence="12">KasaAsao</strain>
    </source>
</reference>
<evidence type="ECO:0000259" key="11">
    <source>
        <dbReference type="PROSITE" id="PS50835"/>
    </source>
</evidence>
<evidence type="ECO:0000256" key="8">
    <source>
        <dbReference type="ARBA" id="ARBA00023319"/>
    </source>
</evidence>
<feature type="compositionally biased region" description="Low complexity" evidence="9">
    <location>
        <begin position="37"/>
        <end position="48"/>
    </location>
</feature>
<protein>
    <submittedName>
        <fullName evidence="12">Neurotrimin</fullName>
    </submittedName>
</protein>
<keyword evidence="8" id="KW-0393">Immunoglobulin domain</keyword>
<reference evidence="12" key="2">
    <citation type="submission" date="2023-04" db="EMBL/GenBank/DDBJ databases">
        <authorList>
            <person name="Bu L."/>
            <person name="Lu L."/>
            <person name="Laidemitt M.R."/>
            <person name="Zhang S.M."/>
            <person name="Mutuku M."/>
            <person name="Mkoji G."/>
            <person name="Steinauer M."/>
            <person name="Loker E.S."/>
        </authorList>
    </citation>
    <scope>NUCLEOTIDE SEQUENCE</scope>
    <source>
        <strain evidence="12">KasaAsao</strain>
        <tissue evidence="12">Whole Snail</tissue>
    </source>
</reference>
<evidence type="ECO:0000256" key="6">
    <source>
        <dbReference type="ARBA" id="ARBA00023157"/>
    </source>
</evidence>
<dbReference type="PANTHER" id="PTHR12231:SF253">
    <property type="entry name" value="DPR-INTERACTING PROTEIN ETA, ISOFORM B-RELATED"/>
    <property type="match status" value="1"/>
</dbReference>
<proteinExistence type="predicted"/>
<dbReference type="InterPro" id="IPR003599">
    <property type="entry name" value="Ig_sub"/>
</dbReference>
<dbReference type="InterPro" id="IPR036179">
    <property type="entry name" value="Ig-like_dom_sf"/>
</dbReference>
<comment type="caution">
    <text evidence="12">The sequence shown here is derived from an EMBL/GenBank/DDBJ whole genome shotgun (WGS) entry which is preliminary data.</text>
</comment>
<feature type="domain" description="Ig-like" evidence="11">
    <location>
        <begin position="229"/>
        <end position="317"/>
    </location>
</feature>
<dbReference type="AlphaFoldDB" id="A0AAD8FGT2"/>
<feature type="compositionally biased region" description="Low complexity" evidence="9">
    <location>
        <begin position="83"/>
        <end position="94"/>
    </location>
</feature>
<feature type="compositionally biased region" description="Polar residues" evidence="9">
    <location>
        <begin position="104"/>
        <end position="115"/>
    </location>
</feature>
<dbReference type="SMART" id="SM00409">
    <property type="entry name" value="IG"/>
    <property type="match status" value="3"/>
</dbReference>
<feature type="transmembrane region" description="Helical" evidence="10">
    <location>
        <begin position="514"/>
        <end position="531"/>
    </location>
</feature>
<feature type="domain" description="Ig-like" evidence="11">
    <location>
        <begin position="322"/>
        <end position="417"/>
    </location>
</feature>
<evidence type="ECO:0000256" key="5">
    <source>
        <dbReference type="ARBA" id="ARBA00023136"/>
    </source>
</evidence>
<keyword evidence="13" id="KW-1185">Reference proteome</keyword>
<dbReference type="EMBL" id="JASAOG010000021">
    <property type="protein sequence ID" value="KAK0063348.1"/>
    <property type="molecule type" value="Genomic_DNA"/>
</dbReference>
<dbReference type="PANTHER" id="PTHR12231">
    <property type="entry name" value="CTX-RELATED TYPE I TRANSMEMBRANE PROTEIN"/>
    <property type="match status" value="1"/>
</dbReference>
<dbReference type="Gene3D" id="2.60.40.10">
    <property type="entry name" value="Immunoglobulins"/>
    <property type="match status" value="3"/>
</dbReference>
<evidence type="ECO:0000256" key="9">
    <source>
        <dbReference type="SAM" id="MobiDB-lite"/>
    </source>
</evidence>
<dbReference type="InterPro" id="IPR013783">
    <property type="entry name" value="Ig-like_fold"/>
</dbReference>
<sequence length="537" mass="60291">MLLLDRKIFQNGTGQVLQQHYISHVKKTLHQSARFHQSSQQGSISQVSKVPSVKSARFHQSGQQGSISQVSKVPSVRSARFHQSGQQGSISQVSKVPSVRSARFHQSGQQGSISKVPSVRSARFHQSGQQGSISQVSKVPSVRSARFHQSGQQGSISQVIWQDKWKTVLTLNDRRIIDDERFKVDNPRDGHWNLHFDKVKYGDQGLFICQINTDPPLIQTVILSVIVPPRILSEPNENTLIFREGEKVTLTCNATGMPKPTVTWYRKSSVKGEPTDRIGTAGEILNIYNITRHCGGVYECEADNGVTPIATKATTVKVKFPPEVKVASDTISQAIGKDTILECTVTGYPHGEAFWEFGFKRLFTSEKYMSEASSYIEEEQKLSIYLTIKNIQSSDFGEYFCFASNDMGHARDKMVLEEYKEKKKTTPALISPTSSYHYLNSRANQPHNQIKEASILNNTNHNQISPYKSKGRTGVSLEKNELINGQSDKRKLPTSRPEASLQILGHNAGQKSQLLWTFYITLSIIWFTLIYQNCLNL</sequence>
<dbReference type="Pfam" id="PF13927">
    <property type="entry name" value="Ig_3"/>
    <property type="match status" value="2"/>
</dbReference>
<dbReference type="SUPFAM" id="SSF48726">
    <property type="entry name" value="Immunoglobulin"/>
    <property type="match status" value="3"/>
</dbReference>
<evidence type="ECO:0000256" key="3">
    <source>
        <dbReference type="ARBA" id="ARBA00022729"/>
    </source>
</evidence>
<evidence type="ECO:0000256" key="4">
    <source>
        <dbReference type="ARBA" id="ARBA00022737"/>
    </source>
</evidence>
<evidence type="ECO:0000256" key="1">
    <source>
        <dbReference type="ARBA" id="ARBA00004236"/>
    </source>
</evidence>
<evidence type="ECO:0000256" key="7">
    <source>
        <dbReference type="ARBA" id="ARBA00023180"/>
    </source>
</evidence>
<keyword evidence="2" id="KW-1003">Cell membrane</keyword>
<accession>A0AAD8FGT2</accession>
<dbReference type="InterPro" id="IPR003598">
    <property type="entry name" value="Ig_sub2"/>
</dbReference>
<dbReference type="GO" id="GO:0005886">
    <property type="term" value="C:plasma membrane"/>
    <property type="evidence" value="ECO:0007669"/>
    <property type="project" value="UniProtKB-SubCell"/>
</dbReference>
<dbReference type="FunFam" id="2.60.40.10:FF:000328">
    <property type="entry name" value="CLUMA_CG000981, isoform A"/>
    <property type="match status" value="1"/>
</dbReference>
<comment type="subcellular location">
    <subcellularLocation>
        <location evidence="1">Cell membrane</location>
    </subcellularLocation>
</comment>
<keyword evidence="10" id="KW-1133">Transmembrane helix</keyword>
<dbReference type="Proteomes" id="UP001233172">
    <property type="component" value="Unassembled WGS sequence"/>
</dbReference>
<keyword evidence="6" id="KW-1015">Disulfide bond</keyword>
<keyword evidence="7" id="KW-0325">Glycoprotein</keyword>
<evidence type="ECO:0000313" key="12">
    <source>
        <dbReference type="EMBL" id="KAK0063348.1"/>
    </source>
</evidence>
<dbReference type="GO" id="GO:0043005">
    <property type="term" value="C:neuron projection"/>
    <property type="evidence" value="ECO:0007669"/>
    <property type="project" value="TreeGrafter"/>
</dbReference>
<keyword evidence="10" id="KW-0812">Transmembrane</keyword>
<keyword evidence="3" id="KW-0732">Signal</keyword>
<dbReference type="SMART" id="SM00408">
    <property type="entry name" value="IGc2"/>
    <property type="match status" value="2"/>
</dbReference>
<evidence type="ECO:0000256" key="2">
    <source>
        <dbReference type="ARBA" id="ARBA00022475"/>
    </source>
</evidence>
<keyword evidence="5 10" id="KW-0472">Membrane</keyword>
<gene>
    <name evidence="12" type="ORF">Bpfe_006989</name>
</gene>
<feature type="compositionally biased region" description="Low complexity" evidence="9">
    <location>
        <begin position="60"/>
        <end position="71"/>
    </location>
</feature>
<dbReference type="InterPro" id="IPR007110">
    <property type="entry name" value="Ig-like_dom"/>
</dbReference>
<feature type="compositionally biased region" description="Low complexity" evidence="9">
    <location>
        <begin position="126"/>
        <end position="137"/>
    </location>
</feature>
<keyword evidence="4" id="KW-0677">Repeat</keyword>
<evidence type="ECO:0000256" key="10">
    <source>
        <dbReference type="SAM" id="Phobius"/>
    </source>
</evidence>
<organism evidence="12 13">
    <name type="scientific">Biomphalaria pfeifferi</name>
    <name type="common">Bloodfluke planorb</name>
    <name type="synonym">Freshwater snail</name>
    <dbReference type="NCBI Taxonomy" id="112525"/>
    <lineage>
        <taxon>Eukaryota</taxon>
        <taxon>Metazoa</taxon>
        <taxon>Spiralia</taxon>
        <taxon>Lophotrochozoa</taxon>
        <taxon>Mollusca</taxon>
        <taxon>Gastropoda</taxon>
        <taxon>Heterobranchia</taxon>
        <taxon>Euthyneura</taxon>
        <taxon>Panpulmonata</taxon>
        <taxon>Hygrophila</taxon>
        <taxon>Lymnaeoidea</taxon>
        <taxon>Planorbidae</taxon>
        <taxon>Biomphalaria</taxon>
    </lineage>
</organism>
<feature type="region of interest" description="Disordered" evidence="9">
    <location>
        <begin position="32"/>
        <end position="137"/>
    </location>
</feature>
<dbReference type="PROSITE" id="PS50835">
    <property type="entry name" value="IG_LIKE"/>
    <property type="match status" value="2"/>
</dbReference>
<name>A0AAD8FGT2_BIOPF</name>